<dbReference type="RefSeq" id="WP_306978035.1">
    <property type="nucleotide sequence ID" value="NZ_JAUSTQ010000015.1"/>
</dbReference>
<comment type="caution">
    <text evidence="1">The sequence shown here is derived from an EMBL/GenBank/DDBJ whole genome shotgun (WGS) entry which is preliminary data.</text>
</comment>
<dbReference type="PROSITE" id="PS51257">
    <property type="entry name" value="PROKAR_LIPOPROTEIN"/>
    <property type="match status" value="1"/>
</dbReference>
<proteinExistence type="predicted"/>
<gene>
    <name evidence="1" type="ORF">J2S77_002637</name>
</gene>
<dbReference type="EMBL" id="JAUSTQ010000015">
    <property type="protein sequence ID" value="MDQ0160633.1"/>
    <property type="molecule type" value="Genomic_DNA"/>
</dbReference>
<protein>
    <submittedName>
        <fullName evidence="1">Uncharacterized protein</fullName>
    </submittedName>
</protein>
<name>A0ABT9VI34_9BACI</name>
<evidence type="ECO:0000313" key="2">
    <source>
        <dbReference type="Proteomes" id="UP001224359"/>
    </source>
</evidence>
<keyword evidence="2" id="KW-1185">Reference proteome</keyword>
<evidence type="ECO:0000313" key="1">
    <source>
        <dbReference type="EMBL" id="MDQ0160633.1"/>
    </source>
</evidence>
<reference evidence="1 2" key="1">
    <citation type="submission" date="2023-07" db="EMBL/GenBank/DDBJ databases">
        <title>Genomic Encyclopedia of Type Strains, Phase IV (KMG-IV): sequencing the most valuable type-strain genomes for metagenomic binning, comparative biology and taxonomic classification.</title>
        <authorList>
            <person name="Goeker M."/>
        </authorList>
    </citation>
    <scope>NUCLEOTIDE SEQUENCE [LARGE SCALE GENOMIC DNA]</scope>
    <source>
        <strain evidence="1 2">DSM 16460</strain>
    </source>
</reference>
<dbReference type="Proteomes" id="UP001224359">
    <property type="component" value="Unassembled WGS sequence"/>
</dbReference>
<sequence>MGDKVKVIKILLLFSFVIFGACSGDQHLTFEKKEDAEQEIGEFKTPAMPKGYVIKKITYDHDGFTHPETKVFYEKESHSITFMIASSWFDNRPSEKIENDKIADMVWISKDKDYVLKWRSSDKQSYKYLFTKNEKDKEWLISIAEGYSTNAHVT</sequence>
<organism evidence="1 2">
    <name type="scientific">Alkalibacillus salilacus</name>
    <dbReference type="NCBI Taxonomy" id="284582"/>
    <lineage>
        <taxon>Bacteria</taxon>
        <taxon>Bacillati</taxon>
        <taxon>Bacillota</taxon>
        <taxon>Bacilli</taxon>
        <taxon>Bacillales</taxon>
        <taxon>Bacillaceae</taxon>
        <taxon>Alkalibacillus</taxon>
    </lineage>
</organism>
<accession>A0ABT9VI34</accession>